<organism evidence="1 2">
    <name type="scientific">Pyropia yezoensis</name>
    <name type="common">Susabi-nori</name>
    <name type="synonym">Porphyra yezoensis</name>
    <dbReference type="NCBI Taxonomy" id="2788"/>
    <lineage>
        <taxon>Eukaryota</taxon>
        <taxon>Rhodophyta</taxon>
        <taxon>Bangiophyceae</taxon>
        <taxon>Bangiales</taxon>
        <taxon>Bangiaceae</taxon>
        <taxon>Pyropia</taxon>
    </lineage>
</organism>
<sequence length="572" mass="54629">MASAISCALRRGLALHRSALVPARGTSPAPAAAAAAAAAATTRRWQSSSGGTTAVSGGETPTGGAAEPSPADAAPGPAGGDTADAAGASAAGVVTDAEAGAGDGGGGGAAAAAAADATHPHDAANAADVDAPTSPTTATADGGDGVRSAAADAATGGNEAPGAAVVDDAEATAEAADGAAPAPTRRDRGGGGNGRGRTPNPLRLIPSRKSQRVSSAAGRSPRDHPMPAGVRDPTERRFLLLRGASGVASRADVALFLTSAGVRSATVPRGEAKAAVVAAEPGPSPRASATGRTDDTPDADAGADADAAPADAGAAAADASAAAANADADASPTAAAAAAPSMAVGLAAALSPPSDAAVVAASRIARLSFSLLHNRSDWLVELPSAAAAEDAVARTQGRVLGLMLARSAAVNAYVVAAEGGASFLAQAPYPGEEAPVGRGGADGAGTGPADAAAASAAGPREATAGGGGAGGRRRRGGGAAAGRSVGTGGGIFPKFEDRARAVVVRSRVPLGGTDIFSLFSGYEVARVVGDPNVSKAVLVLMRTAEEAERVAMDKCHGGASVGGMNVNVRLFQ</sequence>
<evidence type="ECO:0000313" key="1">
    <source>
        <dbReference type="EMBL" id="KAK1862069.1"/>
    </source>
</evidence>
<evidence type="ECO:0000313" key="2">
    <source>
        <dbReference type="Proteomes" id="UP000798662"/>
    </source>
</evidence>
<gene>
    <name evidence="1" type="ORF">I4F81_004645</name>
</gene>
<keyword evidence="2" id="KW-1185">Reference proteome</keyword>
<name>A0ACC3BVL9_PYRYE</name>
<comment type="caution">
    <text evidence="1">The sequence shown here is derived from an EMBL/GenBank/DDBJ whole genome shotgun (WGS) entry which is preliminary data.</text>
</comment>
<proteinExistence type="predicted"/>
<reference evidence="1" key="1">
    <citation type="submission" date="2019-11" db="EMBL/GenBank/DDBJ databases">
        <title>Nori genome reveals adaptations in red seaweeds to the harsh intertidal environment.</title>
        <authorList>
            <person name="Wang D."/>
            <person name="Mao Y."/>
        </authorList>
    </citation>
    <scope>NUCLEOTIDE SEQUENCE</scope>
    <source>
        <tissue evidence="1">Gametophyte</tissue>
    </source>
</reference>
<protein>
    <submittedName>
        <fullName evidence="1">Uncharacterized protein</fullName>
    </submittedName>
</protein>
<dbReference type="EMBL" id="CM020618">
    <property type="protein sequence ID" value="KAK1862069.1"/>
    <property type="molecule type" value="Genomic_DNA"/>
</dbReference>
<dbReference type="Proteomes" id="UP000798662">
    <property type="component" value="Chromosome 1"/>
</dbReference>
<accession>A0ACC3BVL9</accession>